<dbReference type="OrthoDB" id="2687452at2759"/>
<sequence length="215" mass="23367">MHDAFEHDPFQDSTFGYDHALPVDTYTVGNDNLDGVCHDHPGLSEDDLTLVTCTGTIAPSTLPAPTTLGFSSASNDPFGFSDWTYLGNPSPSAAGQYHLATDFSTLTQIPSASPSDHRTFPMGNAFQPIASAAPLNITAMSFGPGPVTGTIANEVRIPCTFAGCTRTFRRAGDCRRHMGKHQARAYNCIESECEKRFYRLDKLRDHLRQGHGITL</sequence>
<evidence type="ECO:0000256" key="1">
    <source>
        <dbReference type="PROSITE-ProRule" id="PRU00042"/>
    </source>
</evidence>
<evidence type="ECO:0000313" key="4">
    <source>
        <dbReference type="Proteomes" id="UP000799424"/>
    </source>
</evidence>
<dbReference type="GO" id="GO:0008270">
    <property type="term" value="F:zinc ion binding"/>
    <property type="evidence" value="ECO:0007669"/>
    <property type="project" value="UniProtKB-KW"/>
</dbReference>
<evidence type="ECO:0000259" key="2">
    <source>
        <dbReference type="PROSITE" id="PS50157"/>
    </source>
</evidence>
<dbReference type="Proteomes" id="UP000799424">
    <property type="component" value="Unassembled WGS sequence"/>
</dbReference>
<dbReference type="PROSITE" id="PS50157">
    <property type="entry name" value="ZINC_FINGER_C2H2_2"/>
    <property type="match status" value="1"/>
</dbReference>
<keyword evidence="1" id="KW-0863">Zinc-finger</keyword>
<keyword evidence="4" id="KW-1185">Reference proteome</keyword>
<dbReference type="AlphaFoldDB" id="A0A6A6ZCN7"/>
<organism evidence="3 4">
    <name type="scientific">Ophiobolus disseminans</name>
    <dbReference type="NCBI Taxonomy" id="1469910"/>
    <lineage>
        <taxon>Eukaryota</taxon>
        <taxon>Fungi</taxon>
        <taxon>Dikarya</taxon>
        <taxon>Ascomycota</taxon>
        <taxon>Pezizomycotina</taxon>
        <taxon>Dothideomycetes</taxon>
        <taxon>Pleosporomycetidae</taxon>
        <taxon>Pleosporales</taxon>
        <taxon>Pleosporineae</taxon>
        <taxon>Phaeosphaeriaceae</taxon>
        <taxon>Ophiobolus</taxon>
    </lineage>
</organism>
<dbReference type="EMBL" id="MU006248">
    <property type="protein sequence ID" value="KAF2818872.1"/>
    <property type="molecule type" value="Genomic_DNA"/>
</dbReference>
<evidence type="ECO:0000313" key="3">
    <source>
        <dbReference type="EMBL" id="KAF2818872.1"/>
    </source>
</evidence>
<protein>
    <recommendedName>
        <fullName evidence="2">C2H2-type domain-containing protein</fullName>
    </recommendedName>
</protein>
<gene>
    <name evidence="3" type="ORF">CC86DRAFT_375514</name>
</gene>
<keyword evidence="1" id="KW-0862">Zinc</keyword>
<dbReference type="SMART" id="SM00355">
    <property type="entry name" value="ZnF_C2H2"/>
    <property type="match status" value="2"/>
</dbReference>
<dbReference type="InterPro" id="IPR013087">
    <property type="entry name" value="Znf_C2H2_type"/>
</dbReference>
<accession>A0A6A6ZCN7</accession>
<keyword evidence="1" id="KW-0479">Metal-binding</keyword>
<name>A0A6A6ZCN7_9PLEO</name>
<feature type="domain" description="C2H2-type" evidence="2">
    <location>
        <begin position="186"/>
        <end position="211"/>
    </location>
</feature>
<dbReference type="Gene3D" id="3.30.160.60">
    <property type="entry name" value="Classic Zinc Finger"/>
    <property type="match status" value="1"/>
</dbReference>
<dbReference type="PROSITE" id="PS00028">
    <property type="entry name" value="ZINC_FINGER_C2H2_1"/>
    <property type="match status" value="1"/>
</dbReference>
<proteinExistence type="predicted"/>
<reference evidence="3" key="1">
    <citation type="journal article" date="2020" name="Stud. Mycol.">
        <title>101 Dothideomycetes genomes: a test case for predicting lifestyles and emergence of pathogens.</title>
        <authorList>
            <person name="Haridas S."/>
            <person name="Albert R."/>
            <person name="Binder M."/>
            <person name="Bloem J."/>
            <person name="Labutti K."/>
            <person name="Salamov A."/>
            <person name="Andreopoulos B."/>
            <person name="Baker S."/>
            <person name="Barry K."/>
            <person name="Bills G."/>
            <person name="Bluhm B."/>
            <person name="Cannon C."/>
            <person name="Castanera R."/>
            <person name="Culley D."/>
            <person name="Daum C."/>
            <person name="Ezra D."/>
            <person name="Gonzalez J."/>
            <person name="Henrissat B."/>
            <person name="Kuo A."/>
            <person name="Liang C."/>
            <person name="Lipzen A."/>
            <person name="Lutzoni F."/>
            <person name="Magnuson J."/>
            <person name="Mondo S."/>
            <person name="Nolan M."/>
            <person name="Ohm R."/>
            <person name="Pangilinan J."/>
            <person name="Park H.-J."/>
            <person name="Ramirez L."/>
            <person name="Alfaro M."/>
            <person name="Sun H."/>
            <person name="Tritt A."/>
            <person name="Yoshinaga Y."/>
            <person name="Zwiers L.-H."/>
            <person name="Turgeon B."/>
            <person name="Goodwin S."/>
            <person name="Spatafora J."/>
            <person name="Crous P."/>
            <person name="Grigoriev I."/>
        </authorList>
    </citation>
    <scope>NUCLEOTIDE SEQUENCE</scope>
    <source>
        <strain evidence="3">CBS 113818</strain>
    </source>
</reference>